<feature type="coiled-coil region" evidence="1">
    <location>
        <begin position="69"/>
        <end position="96"/>
    </location>
</feature>
<dbReference type="SUPFAM" id="SSF56672">
    <property type="entry name" value="DNA/RNA polymerases"/>
    <property type="match status" value="1"/>
</dbReference>
<evidence type="ECO:0000256" key="1">
    <source>
        <dbReference type="SAM" id="Coils"/>
    </source>
</evidence>
<dbReference type="InterPro" id="IPR000477">
    <property type="entry name" value="RT_dom"/>
</dbReference>
<dbReference type="AlphaFoldDB" id="A0AA38T3W6"/>
<sequence length="944" mass="107129">MYYHLSGYKSSCNLVSLSACLGASLGPCDQDGIANLHKWESVNQWFTSEDFQQLVAISWASGGFTGSGDTILKNKLKKLKQDIKVWEKKELEVRSKNKNTILEALKTWDEKAEKNSLAAGDVQKREELLFDLLQIEHKESLDLKQKSRIRWAVEGDENSAFFHSYVNHRWRCRNLKGLIYNGIWQETPSVVKTIAKDHFARRFTEPFPKRPGFFSNKFKQLSQEDRDFLEAPFSSDEIKEAIWDCDGSKAPGPDGFNFNFIKKFWNVLKDSILDAIKHFESTRKLARGCNASFVALIPKKVDPLLISDFRPISLLGCMYKIIAKLLANRLSRVISKLISLNQSAFIKGRQITDSVLIANEISNYAKRKGLKLMLFKVDFEKAFDSVNWDFLISIMEQMGFGCKWCDWIKGCISSASISVLINGSPSEEFLISRGLRQGDPLSPFLFLLVGEALQVMTLEACEKGLFKGVTLASSNRNVSLIQYADDALFFGHWSKRTVGNLMKILHCFYEVSGLKINLSKSRIFGVGIQQAEVSTMANVYKCQAGSLPFIYLGLPVGANMNRIATWGAVIESFNRRLNVWKARSLSIGGRTTLIKSVLTSLPLYFCSVFKAPKGVIKILESIRRRFFWGMKEDKQGIYWVAWKKILDCKDDGGLNIQSLKIKNLALLAKWHWRLINKEEALWKDVIAEFYGNDVHKRPNQMGNSVWNAISEANDSIEQLGVGLNSSFLKVITNGSSAPFWSLQVCAAGPKLKDLFPRLFAQEVNKGALFRERWIFNANSWIGNWCWRSDIRGRTSSELADLEELLRNLGVKETGEDSWIWSLDSHGMFNVNTLAKLLQKRMATPVTHDVPSFWNSCVPLKVNSFVWRMMHNALPTKANLHRRGISLPSIACDICDSAEEDLDHCLFKCVSLDALWRKVWAWCGVSGVRTNSLLSFKNSFLTPRP</sequence>
<protein>
    <recommendedName>
        <fullName evidence="2">Reverse transcriptase domain-containing protein</fullName>
    </recommendedName>
</protein>
<dbReference type="Pfam" id="PF13966">
    <property type="entry name" value="zf-RVT"/>
    <property type="match status" value="1"/>
</dbReference>
<dbReference type="PANTHER" id="PTHR33116:SF77">
    <property type="entry name" value="RNA-DIRECTED DNA POLYMERASE"/>
    <property type="match status" value="1"/>
</dbReference>
<keyword evidence="4" id="KW-1185">Reference proteome</keyword>
<reference evidence="3" key="1">
    <citation type="submission" date="2023-03" db="EMBL/GenBank/DDBJ databases">
        <title>Chromosome-scale reference genome and RAD-based genetic map of yellow starthistle (Centaurea solstitialis) reveal putative structural variation and QTLs associated with invader traits.</title>
        <authorList>
            <person name="Reatini B."/>
            <person name="Cang F.A."/>
            <person name="Jiang Q."/>
            <person name="Mckibben M.T.W."/>
            <person name="Barker M.S."/>
            <person name="Rieseberg L.H."/>
            <person name="Dlugosch K.M."/>
        </authorList>
    </citation>
    <scope>NUCLEOTIDE SEQUENCE</scope>
    <source>
        <strain evidence="3">CAN-66</strain>
        <tissue evidence="3">Leaf</tissue>
    </source>
</reference>
<dbReference type="Proteomes" id="UP001172457">
    <property type="component" value="Chromosome 5"/>
</dbReference>
<dbReference type="InterPro" id="IPR026960">
    <property type="entry name" value="RVT-Znf"/>
</dbReference>
<name>A0AA38T3W6_9ASTR</name>
<dbReference type="PANTHER" id="PTHR33116">
    <property type="entry name" value="REVERSE TRANSCRIPTASE ZINC-BINDING DOMAIN-CONTAINING PROTEIN-RELATED-RELATED"/>
    <property type="match status" value="1"/>
</dbReference>
<evidence type="ECO:0000259" key="2">
    <source>
        <dbReference type="PROSITE" id="PS50878"/>
    </source>
</evidence>
<dbReference type="Pfam" id="PF00078">
    <property type="entry name" value="RVT_1"/>
    <property type="match status" value="1"/>
</dbReference>
<dbReference type="EMBL" id="JARYMX010000005">
    <property type="protein sequence ID" value="KAJ9549873.1"/>
    <property type="molecule type" value="Genomic_DNA"/>
</dbReference>
<evidence type="ECO:0000313" key="4">
    <source>
        <dbReference type="Proteomes" id="UP001172457"/>
    </source>
</evidence>
<feature type="domain" description="Reverse transcriptase" evidence="2">
    <location>
        <begin position="278"/>
        <end position="556"/>
    </location>
</feature>
<gene>
    <name evidence="3" type="ORF">OSB04_022416</name>
</gene>
<proteinExistence type="predicted"/>
<dbReference type="CDD" id="cd01650">
    <property type="entry name" value="RT_nLTR_like"/>
    <property type="match status" value="1"/>
</dbReference>
<evidence type="ECO:0000313" key="3">
    <source>
        <dbReference type="EMBL" id="KAJ9549873.1"/>
    </source>
</evidence>
<dbReference type="PROSITE" id="PS50878">
    <property type="entry name" value="RT_POL"/>
    <property type="match status" value="1"/>
</dbReference>
<organism evidence="3 4">
    <name type="scientific">Centaurea solstitialis</name>
    <name type="common">yellow star-thistle</name>
    <dbReference type="NCBI Taxonomy" id="347529"/>
    <lineage>
        <taxon>Eukaryota</taxon>
        <taxon>Viridiplantae</taxon>
        <taxon>Streptophyta</taxon>
        <taxon>Embryophyta</taxon>
        <taxon>Tracheophyta</taxon>
        <taxon>Spermatophyta</taxon>
        <taxon>Magnoliopsida</taxon>
        <taxon>eudicotyledons</taxon>
        <taxon>Gunneridae</taxon>
        <taxon>Pentapetalae</taxon>
        <taxon>asterids</taxon>
        <taxon>campanulids</taxon>
        <taxon>Asterales</taxon>
        <taxon>Asteraceae</taxon>
        <taxon>Carduoideae</taxon>
        <taxon>Cardueae</taxon>
        <taxon>Centaureinae</taxon>
        <taxon>Centaurea</taxon>
    </lineage>
</organism>
<keyword evidence="1" id="KW-0175">Coiled coil</keyword>
<comment type="caution">
    <text evidence="3">The sequence shown here is derived from an EMBL/GenBank/DDBJ whole genome shotgun (WGS) entry which is preliminary data.</text>
</comment>
<dbReference type="InterPro" id="IPR043502">
    <property type="entry name" value="DNA/RNA_pol_sf"/>
</dbReference>
<accession>A0AA38T3W6</accession>